<keyword evidence="7" id="KW-0479">Metal-binding</keyword>
<dbReference type="InterPro" id="IPR023214">
    <property type="entry name" value="HAD_sf"/>
</dbReference>
<evidence type="ECO:0000313" key="17">
    <source>
        <dbReference type="Proteomes" id="UP000515344"/>
    </source>
</evidence>
<gene>
    <name evidence="16" type="ORF">H4075_09165</name>
</gene>
<dbReference type="CDD" id="cd02089">
    <property type="entry name" value="P-type_ATPase_Ca_prok"/>
    <property type="match status" value="1"/>
</dbReference>
<dbReference type="GO" id="GO:0036376">
    <property type="term" value="P:sodium ion export across plasma membrane"/>
    <property type="evidence" value="ECO:0007669"/>
    <property type="project" value="TreeGrafter"/>
</dbReference>
<dbReference type="NCBIfam" id="TIGR01494">
    <property type="entry name" value="ATPase_P-type"/>
    <property type="match status" value="4"/>
</dbReference>
<keyword evidence="10" id="KW-0067">ATP-binding</keyword>
<dbReference type="Pfam" id="PF00689">
    <property type="entry name" value="Cation_ATPase_C"/>
    <property type="match status" value="1"/>
</dbReference>
<dbReference type="Gene3D" id="3.40.1110.10">
    <property type="entry name" value="Calcium-transporting ATPase, cytoplasmic domain N"/>
    <property type="match status" value="1"/>
</dbReference>
<evidence type="ECO:0000256" key="9">
    <source>
        <dbReference type="ARBA" id="ARBA00022837"/>
    </source>
</evidence>
<dbReference type="InterPro" id="IPR059000">
    <property type="entry name" value="ATPase_P-type_domA"/>
</dbReference>
<dbReference type="PRINTS" id="PR00120">
    <property type="entry name" value="HATPASE"/>
</dbReference>
<dbReference type="InterPro" id="IPR044492">
    <property type="entry name" value="P_typ_ATPase_HD_dom"/>
</dbReference>
<evidence type="ECO:0000256" key="14">
    <source>
        <dbReference type="SAM" id="Phobius"/>
    </source>
</evidence>
<evidence type="ECO:0000256" key="8">
    <source>
        <dbReference type="ARBA" id="ARBA00022741"/>
    </source>
</evidence>
<dbReference type="SUPFAM" id="SSF81665">
    <property type="entry name" value="Calcium ATPase, transmembrane domain M"/>
    <property type="match status" value="1"/>
</dbReference>
<dbReference type="Pfam" id="PF00122">
    <property type="entry name" value="E1-E2_ATPase"/>
    <property type="match status" value="1"/>
</dbReference>
<keyword evidence="4" id="KW-1003">Cell membrane</keyword>
<evidence type="ECO:0000256" key="6">
    <source>
        <dbReference type="ARBA" id="ARBA00022692"/>
    </source>
</evidence>
<feature type="transmembrane region" description="Helical" evidence="14">
    <location>
        <begin position="758"/>
        <end position="777"/>
    </location>
</feature>
<proteinExistence type="inferred from homology"/>
<dbReference type="PANTHER" id="PTHR43294">
    <property type="entry name" value="SODIUM/POTASSIUM-TRANSPORTING ATPASE SUBUNIT ALPHA"/>
    <property type="match status" value="1"/>
</dbReference>
<dbReference type="SUPFAM" id="SSF81653">
    <property type="entry name" value="Calcium ATPase, transduction domain A"/>
    <property type="match status" value="1"/>
</dbReference>
<accession>A0A7G5XLG8</accession>
<evidence type="ECO:0000256" key="11">
    <source>
        <dbReference type="ARBA" id="ARBA00022967"/>
    </source>
</evidence>
<comment type="subcellular location">
    <subcellularLocation>
        <location evidence="1">Cell membrane</location>
        <topology evidence="1">Multi-pass membrane protein</topology>
    </subcellularLocation>
</comment>
<comment type="similarity">
    <text evidence="2">Belongs to the cation transport ATPase (P-type) (TC 3.A.3) family. Type IIA subfamily.</text>
</comment>
<evidence type="ECO:0000256" key="13">
    <source>
        <dbReference type="ARBA" id="ARBA00023136"/>
    </source>
</evidence>
<dbReference type="Pfam" id="PF13246">
    <property type="entry name" value="Cation_ATPase"/>
    <property type="match status" value="1"/>
</dbReference>
<dbReference type="NCBIfam" id="TIGR01517">
    <property type="entry name" value="ATPase-IIB_Ca"/>
    <property type="match status" value="1"/>
</dbReference>
<dbReference type="Gene3D" id="2.70.150.10">
    <property type="entry name" value="Calcium-transporting ATPase, cytoplasmic transduction domain A"/>
    <property type="match status" value="1"/>
</dbReference>
<dbReference type="GO" id="GO:0046872">
    <property type="term" value="F:metal ion binding"/>
    <property type="evidence" value="ECO:0007669"/>
    <property type="project" value="UniProtKB-KW"/>
</dbReference>
<dbReference type="InterPro" id="IPR006408">
    <property type="entry name" value="P-type_ATPase_IIB"/>
</dbReference>
<dbReference type="AlphaFoldDB" id="A0A7G5XLG8"/>
<dbReference type="RefSeq" id="WP_182806126.1">
    <property type="nucleotide sequence ID" value="NZ_CP060007.1"/>
</dbReference>
<keyword evidence="13 14" id="KW-0472">Membrane</keyword>
<evidence type="ECO:0000256" key="10">
    <source>
        <dbReference type="ARBA" id="ARBA00022840"/>
    </source>
</evidence>
<keyword evidence="6 14" id="KW-0812">Transmembrane</keyword>
<evidence type="ECO:0000256" key="12">
    <source>
        <dbReference type="ARBA" id="ARBA00022989"/>
    </source>
</evidence>
<dbReference type="InterPro" id="IPR018303">
    <property type="entry name" value="ATPase_P-typ_P_site"/>
</dbReference>
<dbReference type="InterPro" id="IPR001757">
    <property type="entry name" value="P_typ_ATPase"/>
</dbReference>
<dbReference type="SFLD" id="SFLDF00027">
    <property type="entry name" value="p-type_atpase"/>
    <property type="match status" value="1"/>
</dbReference>
<feature type="transmembrane region" description="Helical" evidence="14">
    <location>
        <begin position="789"/>
        <end position="812"/>
    </location>
</feature>
<reference evidence="17" key="1">
    <citation type="submission" date="2020-08" db="EMBL/GenBank/DDBJ databases">
        <title>Lacibacter sp. S13-6-6 genome sequencing.</title>
        <authorList>
            <person name="Jin L."/>
        </authorList>
    </citation>
    <scope>NUCLEOTIDE SEQUENCE [LARGE SCALE GENOMIC DNA]</scope>
    <source>
        <strain evidence="17">S13-6-6</strain>
    </source>
</reference>
<feature type="domain" description="Cation-transporting P-type ATPase N-terminal" evidence="15">
    <location>
        <begin position="2"/>
        <end position="75"/>
    </location>
</feature>
<evidence type="ECO:0000256" key="7">
    <source>
        <dbReference type="ARBA" id="ARBA00022723"/>
    </source>
</evidence>
<dbReference type="EMBL" id="CP060007">
    <property type="protein sequence ID" value="QNA46321.1"/>
    <property type="molecule type" value="Genomic_DNA"/>
</dbReference>
<feature type="transmembrane region" description="Helical" evidence="14">
    <location>
        <begin position="824"/>
        <end position="843"/>
    </location>
</feature>
<feature type="transmembrane region" description="Helical" evidence="14">
    <location>
        <begin position="243"/>
        <end position="262"/>
    </location>
</feature>
<dbReference type="PANTHER" id="PTHR43294:SF21">
    <property type="entry name" value="CATION TRANSPORTING ATPASE"/>
    <property type="match status" value="1"/>
</dbReference>
<dbReference type="GO" id="GO:1990573">
    <property type="term" value="P:potassium ion import across plasma membrane"/>
    <property type="evidence" value="ECO:0007669"/>
    <property type="project" value="TreeGrafter"/>
</dbReference>
<feature type="transmembrane region" description="Helical" evidence="14">
    <location>
        <begin position="682"/>
        <end position="703"/>
    </location>
</feature>
<evidence type="ECO:0000259" key="15">
    <source>
        <dbReference type="SMART" id="SM00831"/>
    </source>
</evidence>
<evidence type="ECO:0000313" key="16">
    <source>
        <dbReference type="EMBL" id="QNA46321.1"/>
    </source>
</evidence>
<dbReference type="Proteomes" id="UP000515344">
    <property type="component" value="Chromosome"/>
</dbReference>
<keyword evidence="17" id="KW-1185">Reference proteome</keyword>
<dbReference type="GO" id="GO:1902600">
    <property type="term" value="P:proton transmembrane transport"/>
    <property type="evidence" value="ECO:0007669"/>
    <property type="project" value="TreeGrafter"/>
</dbReference>
<dbReference type="PRINTS" id="PR00119">
    <property type="entry name" value="CATATPASE"/>
</dbReference>
<dbReference type="InterPro" id="IPR006068">
    <property type="entry name" value="ATPase_P-typ_cation-transptr_C"/>
</dbReference>
<dbReference type="SUPFAM" id="SSF81660">
    <property type="entry name" value="Metal cation-transporting ATPase, ATP-binding domain N"/>
    <property type="match status" value="1"/>
</dbReference>
<dbReference type="GO" id="GO:0005524">
    <property type="term" value="F:ATP binding"/>
    <property type="evidence" value="ECO:0007669"/>
    <property type="project" value="UniProtKB-KW"/>
</dbReference>
<keyword evidence="5" id="KW-0406">Ion transport</keyword>
<dbReference type="Gene3D" id="1.20.1110.10">
    <property type="entry name" value="Calcium-transporting ATPase, transmembrane domain"/>
    <property type="match status" value="2"/>
</dbReference>
<dbReference type="GO" id="GO:0005388">
    <property type="term" value="F:P-type calcium transporter activity"/>
    <property type="evidence" value="ECO:0007669"/>
    <property type="project" value="UniProtKB-EC"/>
</dbReference>
<feature type="transmembrane region" description="Helical" evidence="14">
    <location>
        <begin position="723"/>
        <end position="746"/>
    </location>
</feature>
<dbReference type="GO" id="GO:0030007">
    <property type="term" value="P:intracellular potassium ion homeostasis"/>
    <property type="evidence" value="ECO:0007669"/>
    <property type="project" value="TreeGrafter"/>
</dbReference>
<keyword evidence="8" id="KW-0547">Nucleotide-binding</keyword>
<dbReference type="InterPro" id="IPR023299">
    <property type="entry name" value="ATPase_P-typ_cyto_dom_N"/>
</dbReference>
<dbReference type="SFLD" id="SFLDS00003">
    <property type="entry name" value="Haloacid_Dehalogenase"/>
    <property type="match status" value="1"/>
</dbReference>
<dbReference type="FunFam" id="3.40.50.1000:FF:000028">
    <property type="entry name" value="Calcium-transporting P-type ATPase, putative"/>
    <property type="match status" value="1"/>
</dbReference>
<feature type="transmembrane region" description="Helical" evidence="14">
    <location>
        <begin position="655"/>
        <end position="676"/>
    </location>
</feature>
<dbReference type="GO" id="GO:0005886">
    <property type="term" value="C:plasma membrane"/>
    <property type="evidence" value="ECO:0007669"/>
    <property type="project" value="UniProtKB-SubCell"/>
</dbReference>
<dbReference type="FunFam" id="3.40.50.1000:FF:000001">
    <property type="entry name" value="Phospholipid-transporting ATPase IC"/>
    <property type="match status" value="1"/>
</dbReference>
<dbReference type="InterPro" id="IPR004014">
    <property type="entry name" value="ATPase_P-typ_cation-transptr_N"/>
</dbReference>
<dbReference type="InterPro" id="IPR008250">
    <property type="entry name" value="ATPase_P-typ_transduc_dom_A_sf"/>
</dbReference>
<dbReference type="InterPro" id="IPR050510">
    <property type="entry name" value="Cation_transp_ATPase_P-type"/>
</dbReference>
<feature type="transmembrane region" description="Helical" evidence="14">
    <location>
        <begin position="268"/>
        <end position="293"/>
    </location>
</feature>
<dbReference type="GO" id="GO:0005391">
    <property type="term" value="F:P-type sodium:potassium-exchanging transporter activity"/>
    <property type="evidence" value="ECO:0007669"/>
    <property type="project" value="TreeGrafter"/>
</dbReference>
<keyword evidence="12 14" id="KW-1133">Transmembrane helix</keyword>
<keyword evidence="5" id="KW-0109">Calcium transport</keyword>
<protein>
    <recommendedName>
        <fullName evidence="3">P-type Ca(2+) transporter</fullName>
        <ecNumber evidence="3">7.2.2.10</ecNumber>
    </recommendedName>
</protein>
<evidence type="ECO:0000256" key="1">
    <source>
        <dbReference type="ARBA" id="ARBA00004651"/>
    </source>
</evidence>
<evidence type="ECO:0000256" key="3">
    <source>
        <dbReference type="ARBA" id="ARBA00012790"/>
    </source>
</evidence>
<dbReference type="SMART" id="SM00831">
    <property type="entry name" value="Cation_ATPase_N"/>
    <property type="match status" value="1"/>
</dbReference>
<dbReference type="Pfam" id="PF00690">
    <property type="entry name" value="Cation_ATPase_N"/>
    <property type="match status" value="1"/>
</dbReference>
<feature type="transmembrane region" description="Helical" evidence="14">
    <location>
        <begin position="80"/>
        <end position="98"/>
    </location>
</feature>
<evidence type="ECO:0000256" key="5">
    <source>
        <dbReference type="ARBA" id="ARBA00022568"/>
    </source>
</evidence>
<dbReference type="KEGG" id="lacs:H4075_09165"/>
<name>A0A7G5XLG8_9BACT</name>
<dbReference type="InterPro" id="IPR036412">
    <property type="entry name" value="HAD-like_sf"/>
</dbReference>
<keyword evidence="9" id="KW-0106">Calcium</keyword>
<dbReference type="SUPFAM" id="SSF56784">
    <property type="entry name" value="HAD-like"/>
    <property type="match status" value="1"/>
</dbReference>
<evidence type="ECO:0000256" key="2">
    <source>
        <dbReference type="ARBA" id="ARBA00005675"/>
    </source>
</evidence>
<evidence type="ECO:0000256" key="4">
    <source>
        <dbReference type="ARBA" id="ARBA00022475"/>
    </source>
</evidence>
<dbReference type="PROSITE" id="PS00154">
    <property type="entry name" value="ATPASE_E1_E2"/>
    <property type="match status" value="1"/>
</dbReference>
<dbReference type="FunFam" id="2.70.150.10:FF:000016">
    <property type="entry name" value="Calcium-transporting P-type ATPase putative"/>
    <property type="match status" value="1"/>
</dbReference>
<dbReference type="SFLD" id="SFLDG00002">
    <property type="entry name" value="C1.7:_P-type_atpase_like"/>
    <property type="match status" value="1"/>
</dbReference>
<organism evidence="16 17">
    <name type="scientific">Lacibacter sediminis</name>
    <dbReference type="NCBI Taxonomy" id="2760713"/>
    <lineage>
        <taxon>Bacteria</taxon>
        <taxon>Pseudomonadati</taxon>
        <taxon>Bacteroidota</taxon>
        <taxon>Chitinophagia</taxon>
        <taxon>Chitinophagales</taxon>
        <taxon>Chitinophagaceae</taxon>
        <taxon>Lacibacter</taxon>
    </lineage>
</organism>
<keyword evidence="11" id="KW-1278">Translocase</keyword>
<dbReference type="GO" id="GO:0016887">
    <property type="term" value="F:ATP hydrolysis activity"/>
    <property type="evidence" value="ECO:0007669"/>
    <property type="project" value="InterPro"/>
</dbReference>
<dbReference type="InterPro" id="IPR023298">
    <property type="entry name" value="ATPase_P-typ_TM_dom_sf"/>
</dbReference>
<dbReference type="EC" id="7.2.2.10" evidence="3"/>
<dbReference type="GO" id="GO:0006883">
    <property type="term" value="P:intracellular sodium ion homeostasis"/>
    <property type="evidence" value="ECO:0007669"/>
    <property type="project" value="TreeGrafter"/>
</dbReference>
<keyword evidence="5" id="KW-0813">Transport</keyword>
<sequence length="863" mass="94687">MNWHHLPADEVIELTGSSTNGLDSDSAALKLAEYGPNELQEKKKKPAWVLFLQQFKDFMILVLMAAAIIAGIAGDLTDTIIIMVIVILNAVVGFIQEYRAEKAMEALKKIAALQAQVLRNGKPLALPSAELVPGDLVLLEAGNVVPADLRFIETFSLKIDESALTGESVPAEKTEKKMDEIDLSIGDRLNMGFKSTLVTNGRAKGIVIATGMQTEIGLIARMLQQDEAATPLQKRMADFGRKLSYIILFICLLLFVIGLLRGEKPLNMLLISISLAVAAIPEALPALITIALARGAKRLVKKNALIRKLPAVETLGSVTYICSDKTGTLTQNKMKVVQVNADENNQFVMEEMPLLNVSMALNHDVKESDNKTLLGDPTELALVEYFNEQHPDKSFAAMQSVLPRIAELPFDSDRKCMTTVHKYKEQFLVISKGAVESVTAALKEGHDKTSILKQADEWASNGIRVIAFGYKCVDALPEPFSYESVETELIFAGLAGMIDPPREEAKLAIEECKAAGIRVVMITGDHPATASAIAKQIGILTKNDLVMTGKELKAISPEDFDEQVEKIRVYARVSPEQKLHIVKALQQKNHFVSMTGDGVNDAPSLKSSNIGVAMGINGTDVSKEAAHMILLDDNFATIVKAVKEGRRIYDNIRKFVKYIMTCNGAEIWTLFLAPLIGLPIPLLPIHILWINLVTDGLPGLALAGEKEERDIMSRPPRSTKESLFADGIGYHIVWVGLLMAGVTLGIQAWSINHSGAHWQTMVFTVLSLTQLGHVLAIRSDRQYLFSQGIFSNLELLGAVLLTFILQLGVIYLPFANEIFKTQPLTLQELIICIAASAIVFHAVEFEKFIKQKLNNRKKNKVGA</sequence>
<dbReference type="Gene3D" id="3.40.50.1000">
    <property type="entry name" value="HAD superfamily/HAD-like"/>
    <property type="match status" value="1"/>
</dbReference>